<dbReference type="Proteomes" id="UP000095286">
    <property type="component" value="Unplaced"/>
</dbReference>
<evidence type="ECO:0000313" key="2">
    <source>
        <dbReference type="WBParaSite" id="RSKR_0000885750.1"/>
    </source>
</evidence>
<reference evidence="2" key="1">
    <citation type="submission" date="2016-11" db="UniProtKB">
        <authorList>
            <consortium name="WormBaseParasite"/>
        </authorList>
    </citation>
    <scope>IDENTIFICATION</scope>
    <source>
        <strain evidence="2">KR3021</strain>
    </source>
</reference>
<evidence type="ECO:0000313" key="1">
    <source>
        <dbReference type="Proteomes" id="UP000095286"/>
    </source>
</evidence>
<accession>A0AC35U869</accession>
<organism evidence="1 2">
    <name type="scientific">Rhabditophanes sp. KR3021</name>
    <dbReference type="NCBI Taxonomy" id="114890"/>
    <lineage>
        <taxon>Eukaryota</taxon>
        <taxon>Metazoa</taxon>
        <taxon>Ecdysozoa</taxon>
        <taxon>Nematoda</taxon>
        <taxon>Chromadorea</taxon>
        <taxon>Rhabditida</taxon>
        <taxon>Tylenchina</taxon>
        <taxon>Panagrolaimomorpha</taxon>
        <taxon>Strongyloidoidea</taxon>
        <taxon>Alloionematidae</taxon>
        <taxon>Rhabditophanes</taxon>
    </lineage>
</organism>
<protein>
    <submittedName>
        <fullName evidence="2">Protein FAR1-RELATED SEQUENCE</fullName>
    </submittedName>
</protein>
<name>A0AC35U869_9BILA</name>
<dbReference type="WBParaSite" id="RSKR_0000885750.1">
    <property type="protein sequence ID" value="RSKR_0000885750.1"/>
    <property type="gene ID" value="RSKR_0000885750"/>
</dbReference>
<proteinExistence type="predicted"/>
<sequence length="194" mass="22755">MPRDIPLNSIFLELRNSITGIQLSKMGERVENEEYVNEEFIEYFNTNYIMSRAFWYLGAVRNSDESNNGVESLNSVMKSRNNRQREPLKAYVNSLKDFLHLKTTSQIESPIKSAALLVLQKNAFCFLRETAKPNPHFFAVKNDILHIYFFNRRAMTNEVFDTQWNLFKNNGFDTRKKVKDLFKSCCYGSYKSTI</sequence>